<reference evidence="1" key="1">
    <citation type="submission" date="2020-02" db="EMBL/GenBank/DDBJ databases">
        <authorList>
            <person name="Meier V. D."/>
        </authorList>
    </citation>
    <scope>NUCLEOTIDE SEQUENCE</scope>
    <source>
        <strain evidence="1">AVDCRST_MAG81</strain>
    </source>
</reference>
<dbReference type="AlphaFoldDB" id="A0A6J4VMX7"/>
<gene>
    <name evidence="1" type="ORF">AVDCRST_MAG81-3422</name>
</gene>
<sequence>MQKTSQSTVLSQDVYATMTTYLIITLFTSSKLTRSGNQ</sequence>
<protein>
    <submittedName>
        <fullName evidence="1">Uncharacterized protein</fullName>
    </submittedName>
</protein>
<evidence type="ECO:0000313" key="1">
    <source>
        <dbReference type="EMBL" id="CAA9583967.1"/>
    </source>
</evidence>
<name>A0A6J4VMX7_9CYAN</name>
<proteinExistence type="predicted"/>
<organism evidence="1">
    <name type="scientific">uncultured Synechococcales cyanobacterium</name>
    <dbReference type="NCBI Taxonomy" id="1936017"/>
    <lineage>
        <taxon>Bacteria</taxon>
        <taxon>Bacillati</taxon>
        <taxon>Cyanobacteriota</taxon>
        <taxon>Cyanophyceae</taxon>
        <taxon>Synechococcales</taxon>
        <taxon>environmental samples</taxon>
    </lineage>
</organism>
<dbReference type="EMBL" id="CADCWO010000187">
    <property type="protein sequence ID" value="CAA9583967.1"/>
    <property type="molecule type" value="Genomic_DNA"/>
</dbReference>
<accession>A0A6J4VMX7</accession>